<keyword evidence="11" id="KW-0325">Glycoprotein</keyword>
<dbReference type="PANTHER" id="PTHR34590:SF5">
    <property type="entry name" value="OS04G0586500 PROTEIN"/>
    <property type="match status" value="1"/>
</dbReference>
<accession>A0AA38U427</accession>
<reference evidence="16" key="1">
    <citation type="submission" date="2023-03" db="EMBL/GenBank/DDBJ databases">
        <title>Chromosome-scale reference genome and RAD-based genetic map of yellow starthistle (Centaurea solstitialis) reveal putative structural variation and QTLs associated with invader traits.</title>
        <authorList>
            <person name="Reatini B."/>
            <person name="Cang F.A."/>
            <person name="Jiang Q."/>
            <person name="Mckibben M.T.W."/>
            <person name="Barker M.S."/>
            <person name="Rieseberg L.H."/>
            <person name="Dlugosch K.M."/>
        </authorList>
    </citation>
    <scope>NUCLEOTIDE SEQUENCE</scope>
    <source>
        <strain evidence="16">CAN-66</strain>
        <tissue evidence="16">Leaf</tissue>
    </source>
</reference>
<evidence type="ECO:0000256" key="12">
    <source>
        <dbReference type="PROSITE-ProRule" id="PRU10141"/>
    </source>
</evidence>
<dbReference type="InterPro" id="IPR008271">
    <property type="entry name" value="Ser/Thr_kinase_AS"/>
</dbReference>
<dbReference type="GO" id="GO:0005524">
    <property type="term" value="F:ATP binding"/>
    <property type="evidence" value="ECO:0007669"/>
    <property type="project" value="UniProtKB-UniRule"/>
</dbReference>
<keyword evidence="10 13" id="KW-0472">Membrane</keyword>
<keyword evidence="9 13" id="KW-1133">Transmembrane helix</keyword>
<evidence type="ECO:0000256" key="3">
    <source>
        <dbReference type="ARBA" id="ARBA00022679"/>
    </source>
</evidence>
<dbReference type="InterPro" id="IPR045272">
    <property type="entry name" value="ANXUR1/2-like"/>
</dbReference>
<dbReference type="PROSITE" id="PS00108">
    <property type="entry name" value="PROTEIN_KINASE_ST"/>
    <property type="match status" value="1"/>
</dbReference>
<evidence type="ECO:0000256" key="11">
    <source>
        <dbReference type="ARBA" id="ARBA00023180"/>
    </source>
</evidence>
<feature type="signal peptide" evidence="14">
    <location>
        <begin position="1"/>
        <end position="25"/>
    </location>
</feature>
<evidence type="ECO:0000256" key="5">
    <source>
        <dbReference type="ARBA" id="ARBA00022729"/>
    </source>
</evidence>
<dbReference type="InterPro" id="IPR017441">
    <property type="entry name" value="Protein_kinase_ATP_BS"/>
</dbReference>
<dbReference type="SUPFAM" id="SSF56112">
    <property type="entry name" value="Protein kinase-like (PK-like)"/>
    <property type="match status" value="1"/>
</dbReference>
<proteinExistence type="predicted"/>
<evidence type="ECO:0000256" key="2">
    <source>
        <dbReference type="ARBA" id="ARBA00022527"/>
    </source>
</evidence>
<dbReference type="InterPro" id="IPR001245">
    <property type="entry name" value="Ser-Thr/Tyr_kinase_cat_dom"/>
</dbReference>
<dbReference type="FunFam" id="2.60.120.430:FF:000007">
    <property type="entry name" value="FERONIA receptor-like kinase"/>
    <property type="match status" value="1"/>
</dbReference>
<dbReference type="CDD" id="cd14066">
    <property type="entry name" value="STKc_IRAK"/>
    <property type="match status" value="1"/>
</dbReference>
<dbReference type="SMART" id="SM00220">
    <property type="entry name" value="S_TKc"/>
    <property type="match status" value="1"/>
</dbReference>
<comment type="subcellular location">
    <subcellularLocation>
        <location evidence="1">Membrane</location>
        <topology evidence="1">Single-pass type I membrane protein</topology>
    </subcellularLocation>
</comment>
<dbReference type="AlphaFoldDB" id="A0AA38U427"/>
<dbReference type="Gene3D" id="1.10.510.10">
    <property type="entry name" value="Transferase(Phosphotransferase) domain 1"/>
    <property type="match status" value="1"/>
</dbReference>
<evidence type="ECO:0000256" key="7">
    <source>
        <dbReference type="ARBA" id="ARBA00022777"/>
    </source>
</evidence>
<evidence type="ECO:0000256" key="4">
    <source>
        <dbReference type="ARBA" id="ARBA00022692"/>
    </source>
</evidence>
<dbReference type="FunFam" id="1.10.510.10:FF:000252">
    <property type="entry name" value="Receptor-like protein kinase FERONIA"/>
    <property type="match status" value="1"/>
</dbReference>
<evidence type="ECO:0000313" key="16">
    <source>
        <dbReference type="EMBL" id="KAJ9562088.1"/>
    </source>
</evidence>
<dbReference type="Proteomes" id="UP001172457">
    <property type="component" value="Chromosome 2"/>
</dbReference>
<feature type="transmembrane region" description="Helical" evidence="13">
    <location>
        <begin position="453"/>
        <end position="476"/>
    </location>
</feature>
<dbReference type="PANTHER" id="PTHR34590">
    <property type="entry name" value="OS03G0124300 PROTEIN-RELATED"/>
    <property type="match status" value="1"/>
</dbReference>
<dbReference type="Gene3D" id="3.30.200.20">
    <property type="entry name" value="Phosphorylase Kinase, domain 1"/>
    <property type="match status" value="1"/>
</dbReference>
<dbReference type="PROSITE" id="PS00107">
    <property type="entry name" value="PROTEIN_KINASE_ATP"/>
    <property type="match status" value="1"/>
</dbReference>
<dbReference type="EMBL" id="JARYMX010000002">
    <property type="protein sequence ID" value="KAJ9562088.1"/>
    <property type="molecule type" value="Genomic_DNA"/>
</dbReference>
<evidence type="ECO:0000256" key="9">
    <source>
        <dbReference type="ARBA" id="ARBA00022989"/>
    </source>
</evidence>
<keyword evidence="5 14" id="KW-0732">Signal</keyword>
<evidence type="ECO:0000313" key="17">
    <source>
        <dbReference type="Proteomes" id="UP001172457"/>
    </source>
</evidence>
<keyword evidence="6 12" id="KW-0547">Nucleotide-binding</keyword>
<dbReference type="GO" id="GO:0004674">
    <property type="term" value="F:protein serine/threonine kinase activity"/>
    <property type="evidence" value="ECO:0007669"/>
    <property type="project" value="UniProtKB-KW"/>
</dbReference>
<dbReference type="Pfam" id="PF07714">
    <property type="entry name" value="PK_Tyr_Ser-Thr"/>
    <property type="match status" value="1"/>
</dbReference>
<evidence type="ECO:0000256" key="6">
    <source>
        <dbReference type="ARBA" id="ARBA00022741"/>
    </source>
</evidence>
<dbReference type="Pfam" id="PF12819">
    <property type="entry name" value="Malectin_like"/>
    <property type="match status" value="1"/>
</dbReference>
<evidence type="ECO:0000256" key="1">
    <source>
        <dbReference type="ARBA" id="ARBA00004479"/>
    </source>
</evidence>
<sequence>MLTLTLPFIPLLLLFSTTITTTTTAATQPYEPTDYFLLDCGSSTTTTTSDRTWDGDERSEFVTSDINTASFSSRPSFHDPSVPRTPYSTARIFNISSFTYRFPVSEGPKFLRLYFYSATYSDLNANQSFFSVSSNGYSLLTNFSVFLAASYVEMTLSNTGLNGRQNPHLVKEFIVYVIDTQILNVTFTPSPNSYAFVNGIEIVSLPESLYFNSKDLKHVGQVTGSVIDNDTALEKIYRLNVGGRQISVNGDTGMYRSWDQDDDYIYGGMIGLTPVNKTPITYTTETPNYTAPELVYATQRSMGNMSDNYNLTWILPVDSGFYYKLRLHFCNIIPQYTKRGQVVFRIFINNQTAEDEADLFHWTQGSGYAVFKDYAVFVNDPDGRRSKQDLWLAMHPNIRASERHGDGYLNGLEVFKLSIAGNLSSPNPEISPTTPRPIPVSPITRNRRKAPSYAAIGGGIGGGLVLFSILILIVLWRRRRVKRFNTAEETKPSALALPLPLLPSDRCRHFSLTEVKAATDDFYDDRVIGKGGFGRVYQGCIDNGTTTVAIKRLNSSSKQGFHEFQTEIRMLSRTRHGHLVSLIGYCDEDGEMILVYEYMTHGTLREHLYNTNNPHLSWKKRLHICIGAARGLHYLHTGGNRAIIHRDVKSTNILLDKNWVAKVSDFGLSKLGPRDQAQNHVSTMVKGTIGYLDPEYYRTRKLTDKSDVYSFGVVLLEVLCARPVISQKLPDEQVNLAEWGKSRYRMGTLHKIVDSKVSGEIAPKCLRKFGELAHSCLQNKGSERPVMEDVVGGLEFALQLQEAAEETDGTLGEGMLEDQEFSFSMEGDPTTADESMVTGSTGVAIRHGTSSIDSVNESETVCTDMAETTGS</sequence>
<keyword evidence="7" id="KW-0418">Kinase</keyword>
<feature type="chain" id="PRO_5041392473" description="Protein kinase domain-containing protein" evidence="14">
    <location>
        <begin position="26"/>
        <end position="871"/>
    </location>
</feature>
<keyword evidence="17" id="KW-1185">Reference proteome</keyword>
<evidence type="ECO:0000256" key="13">
    <source>
        <dbReference type="SAM" id="Phobius"/>
    </source>
</evidence>
<evidence type="ECO:0000256" key="8">
    <source>
        <dbReference type="ARBA" id="ARBA00022840"/>
    </source>
</evidence>
<keyword evidence="2" id="KW-0723">Serine/threonine-protein kinase</keyword>
<evidence type="ECO:0000259" key="15">
    <source>
        <dbReference type="PROSITE" id="PS50011"/>
    </source>
</evidence>
<keyword evidence="4 13" id="KW-0812">Transmembrane</keyword>
<keyword evidence="3" id="KW-0808">Transferase</keyword>
<protein>
    <recommendedName>
        <fullName evidence="15">Protein kinase domain-containing protein</fullName>
    </recommendedName>
</protein>
<dbReference type="PROSITE" id="PS50011">
    <property type="entry name" value="PROTEIN_KINASE_DOM"/>
    <property type="match status" value="1"/>
</dbReference>
<feature type="domain" description="Protein kinase" evidence="15">
    <location>
        <begin position="522"/>
        <end position="797"/>
    </location>
</feature>
<dbReference type="FunFam" id="2.60.120.430:FF:000003">
    <property type="entry name" value="FERONIA receptor-like kinase"/>
    <property type="match status" value="1"/>
</dbReference>
<dbReference type="Gene3D" id="2.60.120.430">
    <property type="entry name" value="Galactose-binding lectin"/>
    <property type="match status" value="2"/>
</dbReference>
<feature type="binding site" evidence="12">
    <location>
        <position position="551"/>
    </location>
    <ligand>
        <name>ATP</name>
        <dbReference type="ChEBI" id="CHEBI:30616"/>
    </ligand>
</feature>
<dbReference type="InterPro" id="IPR024788">
    <property type="entry name" value="Malectin-like_Carb-bd_dom"/>
</dbReference>
<dbReference type="InterPro" id="IPR000719">
    <property type="entry name" value="Prot_kinase_dom"/>
</dbReference>
<comment type="caution">
    <text evidence="16">The sequence shown here is derived from an EMBL/GenBank/DDBJ whole genome shotgun (WGS) entry which is preliminary data.</text>
</comment>
<dbReference type="InterPro" id="IPR011009">
    <property type="entry name" value="Kinase-like_dom_sf"/>
</dbReference>
<evidence type="ECO:0000256" key="14">
    <source>
        <dbReference type="SAM" id="SignalP"/>
    </source>
</evidence>
<dbReference type="GO" id="GO:0010038">
    <property type="term" value="P:response to metal ion"/>
    <property type="evidence" value="ECO:0007669"/>
    <property type="project" value="UniProtKB-ARBA"/>
</dbReference>
<dbReference type="GO" id="GO:0004714">
    <property type="term" value="F:transmembrane receptor protein tyrosine kinase activity"/>
    <property type="evidence" value="ECO:0007669"/>
    <property type="project" value="InterPro"/>
</dbReference>
<evidence type="ECO:0000256" key="10">
    <source>
        <dbReference type="ARBA" id="ARBA00023136"/>
    </source>
</evidence>
<name>A0AA38U427_9ASTR</name>
<dbReference type="FunFam" id="3.30.200.20:FF:000645">
    <property type="entry name" value="Receptor-like protein kinase FERONIA"/>
    <property type="match status" value="1"/>
</dbReference>
<keyword evidence="8 12" id="KW-0067">ATP-binding</keyword>
<gene>
    <name evidence="16" type="ORF">OSB04_007248</name>
</gene>
<dbReference type="GO" id="GO:0016020">
    <property type="term" value="C:membrane"/>
    <property type="evidence" value="ECO:0007669"/>
    <property type="project" value="UniProtKB-SubCell"/>
</dbReference>
<organism evidence="16 17">
    <name type="scientific">Centaurea solstitialis</name>
    <name type="common">yellow star-thistle</name>
    <dbReference type="NCBI Taxonomy" id="347529"/>
    <lineage>
        <taxon>Eukaryota</taxon>
        <taxon>Viridiplantae</taxon>
        <taxon>Streptophyta</taxon>
        <taxon>Embryophyta</taxon>
        <taxon>Tracheophyta</taxon>
        <taxon>Spermatophyta</taxon>
        <taxon>Magnoliopsida</taxon>
        <taxon>eudicotyledons</taxon>
        <taxon>Gunneridae</taxon>
        <taxon>Pentapetalae</taxon>
        <taxon>asterids</taxon>
        <taxon>campanulids</taxon>
        <taxon>Asterales</taxon>
        <taxon>Asteraceae</taxon>
        <taxon>Carduoideae</taxon>
        <taxon>Cardueae</taxon>
        <taxon>Centaureinae</taxon>
        <taxon>Centaurea</taxon>
    </lineage>
</organism>